<organism evidence="1 2">
    <name type="scientific">Legionella sainthelensi</name>
    <dbReference type="NCBI Taxonomy" id="28087"/>
    <lineage>
        <taxon>Bacteria</taxon>
        <taxon>Pseudomonadati</taxon>
        <taxon>Pseudomonadota</taxon>
        <taxon>Gammaproteobacteria</taxon>
        <taxon>Legionellales</taxon>
        <taxon>Legionellaceae</taxon>
        <taxon>Legionella</taxon>
    </lineage>
</organism>
<dbReference type="eggNOG" id="COG4983">
    <property type="taxonomic scope" value="Bacteria"/>
</dbReference>
<sequence>MSAKDIEDLVDSMPFEWPSPNTDLADPLPTRNTPIKYPLEALGSILGEAAKQLAYHVQVPEGMAGQSVLAAAGLVAQAHINVQRGSIGISPVSIFCLSVAESGDRKSTVDRLALAPIRAYENKRALVFSAKEQKYKAEMEAWELRRISIIKLCSKPKAELSDDEQKRLSERLFQLELSKPKAPSRSNITFSEPTSEGIWKHYIHGDPSAGLFSDEGISFFSGHGMNDEAKGRTIHILSKLWDGDPITRTRGSEGESGALANRRLSSHLMIQPVIANKVLSDQLLQGQGFLARFLISHEPSIAGSRFLSDRDLEKGANSDSAIAKYWQRLTNLLNLPLKINESTGELQLTVFALRGNALDAWCALHDGIEEQLRADGRFTDIKSFASKAAENAARIAAILAFVEGYEQPTVEHVERAGVLISYYLESTIMHTTEALYDVNELLANDLLAWIKMKGGTLSADQFKALPSKLREARMARRLLQVLVDTGHIQITARNSKTKKPIAWEVNPC</sequence>
<dbReference type="RefSeq" id="WP_051544734.1">
    <property type="nucleotide sequence ID" value="NZ_CAAAJE010000015.1"/>
</dbReference>
<dbReference type="OrthoDB" id="9067983at2"/>
<dbReference type="STRING" id="28087.Lsai_1404"/>
<evidence type="ECO:0000313" key="2">
    <source>
        <dbReference type="Proteomes" id="UP000054621"/>
    </source>
</evidence>
<comment type="caution">
    <text evidence="1">The sequence shown here is derived from an EMBL/GenBank/DDBJ whole genome shotgun (WGS) entry which is preliminary data.</text>
</comment>
<name>A0A0W0YPJ6_9GAMM</name>
<dbReference type="Pfam" id="PF13148">
    <property type="entry name" value="DUF3987"/>
    <property type="match status" value="1"/>
</dbReference>
<gene>
    <name evidence="1" type="ORF">Lsai_1404</name>
</gene>
<dbReference type="PATRIC" id="fig|28087.4.peg.1510"/>
<dbReference type="AlphaFoldDB" id="A0A0W0YPJ6"/>
<evidence type="ECO:0000313" key="1">
    <source>
        <dbReference type="EMBL" id="KTD58797.1"/>
    </source>
</evidence>
<dbReference type="InterPro" id="IPR025048">
    <property type="entry name" value="DUF3987"/>
</dbReference>
<accession>A0A0W0YPJ6</accession>
<dbReference type="Proteomes" id="UP000054621">
    <property type="component" value="Unassembled WGS sequence"/>
</dbReference>
<proteinExistence type="predicted"/>
<protein>
    <submittedName>
        <fullName evidence="1">5' DNA primase TraC</fullName>
    </submittedName>
</protein>
<dbReference type="EMBL" id="LNYV01000013">
    <property type="protein sequence ID" value="KTD58797.1"/>
    <property type="molecule type" value="Genomic_DNA"/>
</dbReference>
<reference evidence="1 2" key="1">
    <citation type="submission" date="2015-11" db="EMBL/GenBank/DDBJ databases">
        <title>Genomic analysis of 38 Legionella species identifies large and diverse effector repertoires.</title>
        <authorList>
            <person name="Burstein D."/>
            <person name="Amaro F."/>
            <person name="Zusman T."/>
            <person name="Lifshitz Z."/>
            <person name="Cohen O."/>
            <person name="Gilbert J.A."/>
            <person name="Pupko T."/>
            <person name="Shuman H.A."/>
            <person name="Segal G."/>
        </authorList>
    </citation>
    <scope>NUCLEOTIDE SEQUENCE [LARGE SCALE GENOMIC DNA]</scope>
    <source>
        <strain evidence="1 2">Mt.St.Helens-4</strain>
    </source>
</reference>